<dbReference type="KEGG" id="bdw:94337381"/>
<dbReference type="GO" id="GO:0035267">
    <property type="term" value="C:NuA4 histone acetyltransferase complex"/>
    <property type="evidence" value="ECO:0007669"/>
    <property type="project" value="TreeGrafter"/>
</dbReference>
<dbReference type="PROSITE" id="PS50014">
    <property type="entry name" value="BROMODOMAIN_2"/>
    <property type="match status" value="1"/>
</dbReference>
<dbReference type="PANTHER" id="PTHR15398:SF4">
    <property type="entry name" value="BROMODOMAIN-CONTAINING PROTEIN 8 ISOFORM X1"/>
    <property type="match status" value="1"/>
</dbReference>
<keyword evidence="6" id="KW-1185">Reference proteome</keyword>
<dbReference type="PRINTS" id="PR00503">
    <property type="entry name" value="BROMODOMAIN"/>
</dbReference>
<name>A0AAD9PIH3_9APIC</name>
<evidence type="ECO:0000256" key="3">
    <source>
        <dbReference type="SAM" id="MobiDB-lite"/>
    </source>
</evidence>
<comment type="caution">
    <text evidence="5">The sequence shown here is derived from an EMBL/GenBank/DDBJ whole genome shotgun (WGS) entry which is preliminary data.</text>
</comment>
<feature type="domain" description="Bromo" evidence="4">
    <location>
        <begin position="24"/>
        <end position="93"/>
    </location>
</feature>
<feature type="compositionally biased region" description="Basic and acidic residues" evidence="3">
    <location>
        <begin position="186"/>
        <end position="195"/>
    </location>
</feature>
<dbReference type="SUPFAM" id="SSF47370">
    <property type="entry name" value="Bromodomain"/>
    <property type="match status" value="1"/>
</dbReference>
<evidence type="ECO:0000313" key="5">
    <source>
        <dbReference type="EMBL" id="KAK2195408.1"/>
    </source>
</evidence>
<dbReference type="InterPro" id="IPR036427">
    <property type="entry name" value="Bromodomain-like_sf"/>
</dbReference>
<dbReference type="AlphaFoldDB" id="A0AAD9PIH3"/>
<dbReference type="InterPro" id="IPR001487">
    <property type="entry name" value="Bromodomain"/>
</dbReference>
<organism evidence="5 6">
    <name type="scientific">Babesia duncani</name>
    <dbReference type="NCBI Taxonomy" id="323732"/>
    <lineage>
        <taxon>Eukaryota</taxon>
        <taxon>Sar</taxon>
        <taxon>Alveolata</taxon>
        <taxon>Apicomplexa</taxon>
        <taxon>Aconoidasida</taxon>
        <taxon>Piroplasmida</taxon>
        <taxon>Babesiidae</taxon>
        <taxon>Babesia</taxon>
    </lineage>
</organism>
<dbReference type="GeneID" id="94337381"/>
<dbReference type="Gene3D" id="1.20.920.10">
    <property type="entry name" value="Bromodomain-like"/>
    <property type="match status" value="2"/>
</dbReference>
<keyword evidence="1 2" id="KW-0103">Bromodomain</keyword>
<dbReference type="PANTHER" id="PTHR15398">
    <property type="entry name" value="BROMODOMAIN-CONTAINING PROTEIN 8"/>
    <property type="match status" value="1"/>
</dbReference>
<gene>
    <name evidence="5" type="ORF">BdWA1_003084</name>
</gene>
<reference evidence="5" key="1">
    <citation type="journal article" date="2023" name="Nat. Microbiol.">
        <title>Babesia duncani multi-omics identifies virulence factors and drug targets.</title>
        <authorList>
            <person name="Singh P."/>
            <person name="Lonardi S."/>
            <person name="Liang Q."/>
            <person name="Vydyam P."/>
            <person name="Khabirova E."/>
            <person name="Fang T."/>
            <person name="Gihaz S."/>
            <person name="Thekkiniath J."/>
            <person name="Munshi M."/>
            <person name="Abel S."/>
            <person name="Ciampossin L."/>
            <person name="Batugedara G."/>
            <person name="Gupta M."/>
            <person name="Lu X.M."/>
            <person name="Lenz T."/>
            <person name="Chakravarty S."/>
            <person name="Cornillot E."/>
            <person name="Hu Y."/>
            <person name="Ma W."/>
            <person name="Gonzalez L.M."/>
            <person name="Sanchez S."/>
            <person name="Estrada K."/>
            <person name="Sanchez-Flores A."/>
            <person name="Montero E."/>
            <person name="Harb O.S."/>
            <person name="Le Roch K.G."/>
            <person name="Mamoun C.B."/>
        </authorList>
    </citation>
    <scope>NUCLEOTIDE SEQUENCE</scope>
    <source>
        <strain evidence="5">WA1</strain>
    </source>
</reference>
<sequence>MENKESWTQYCVQTIYNKMKVDRFGSLFATPVLDASDSVIPSNVKEAYKKTIPNPMDYKTVKGKLDTGQYSNPLEFNADMILIYDNCMKFNPPIGVNKWIHDAALASKTKYCKLWEKHEKTVNDLFSSLQTSDIVATEPSISENRNAPVEQIQISQEPEKPHQVFRLSTAIIDDYKRRMGLMSQRAHAETPTTRDGDDDQGNKVSIMSNTLEESIEQEVDSDGFELEKPPLAKREYEGLYQVNWLTENECNQLFPNACVIGLHSRTPTVPDSALPIRCVYNQMYMCDQQLVAYESHEQATELDFVSCDSSRVFESQVSLYSLQEHDKIAFGIKEPRSSLLEPVNIKSGDINDFKSEPIDTCEPIVFEPIPPLVRQQSLAEPLTKNKNEETLQIYLHVDSTISLNLQMSRALEDNGFSKLANSNVFTKISSDPNMSIKVQYCGFYKVDSCTFSFQQLVVRHARLFMVNCGLVQVQILRKVLGLPNLVSRANSACLLYKSRAGQRCVPFFNLPQASSVNFNSKMDILWRSQRITDALERPLVVLHLLLH</sequence>
<evidence type="ECO:0000256" key="1">
    <source>
        <dbReference type="ARBA" id="ARBA00023117"/>
    </source>
</evidence>
<proteinExistence type="predicted"/>
<dbReference type="Pfam" id="PF00439">
    <property type="entry name" value="Bromodomain"/>
    <property type="match status" value="1"/>
</dbReference>
<feature type="region of interest" description="Disordered" evidence="3">
    <location>
        <begin position="184"/>
        <end position="203"/>
    </location>
</feature>
<dbReference type="EMBL" id="JALLKP010000004">
    <property type="protein sequence ID" value="KAK2195408.1"/>
    <property type="molecule type" value="Genomic_DNA"/>
</dbReference>
<evidence type="ECO:0000256" key="2">
    <source>
        <dbReference type="PROSITE-ProRule" id="PRU00035"/>
    </source>
</evidence>
<dbReference type="SMART" id="SM00297">
    <property type="entry name" value="BROMO"/>
    <property type="match status" value="1"/>
</dbReference>
<dbReference type="Proteomes" id="UP001214638">
    <property type="component" value="Unassembled WGS sequence"/>
</dbReference>
<evidence type="ECO:0000259" key="4">
    <source>
        <dbReference type="PROSITE" id="PS50014"/>
    </source>
</evidence>
<accession>A0AAD9PIH3</accession>
<evidence type="ECO:0000313" key="6">
    <source>
        <dbReference type="Proteomes" id="UP001214638"/>
    </source>
</evidence>
<dbReference type="RefSeq" id="XP_067802251.1">
    <property type="nucleotide sequence ID" value="XM_067948100.1"/>
</dbReference>
<protein>
    <submittedName>
        <fullName evidence="5">Bifunctional Bromodomain/Bromodomain-like superfamily</fullName>
    </submittedName>
</protein>
<dbReference type="CDD" id="cd04369">
    <property type="entry name" value="Bromodomain"/>
    <property type="match status" value="1"/>
</dbReference>